<dbReference type="STRING" id="656024.FsymDg_3787"/>
<proteinExistence type="predicted"/>
<evidence type="ECO:0000259" key="2">
    <source>
        <dbReference type="Pfam" id="PF08241"/>
    </source>
</evidence>
<dbReference type="Pfam" id="PF08241">
    <property type="entry name" value="Methyltransf_11"/>
    <property type="match status" value="1"/>
</dbReference>
<dbReference type="SUPFAM" id="SSF53335">
    <property type="entry name" value="S-adenosyl-L-methionine-dependent methyltransferases"/>
    <property type="match status" value="1"/>
</dbReference>
<dbReference type="GO" id="GO:0008757">
    <property type="term" value="F:S-adenosylmethionine-dependent methyltransferase activity"/>
    <property type="evidence" value="ECO:0007669"/>
    <property type="project" value="InterPro"/>
</dbReference>
<evidence type="ECO:0000256" key="1">
    <source>
        <dbReference type="SAM" id="MobiDB-lite"/>
    </source>
</evidence>
<organism evidence="3 4">
    <name type="scientific">Candidatus Protofrankia datiscae</name>
    <dbReference type="NCBI Taxonomy" id="2716812"/>
    <lineage>
        <taxon>Bacteria</taxon>
        <taxon>Bacillati</taxon>
        <taxon>Actinomycetota</taxon>
        <taxon>Actinomycetes</taxon>
        <taxon>Frankiales</taxon>
        <taxon>Frankiaceae</taxon>
        <taxon>Protofrankia</taxon>
    </lineage>
</organism>
<keyword evidence="3" id="KW-0489">Methyltransferase</keyword>
<dbReference type="PANTHER" id="PTHR43591">
    <property type="entry name" value="METHYLTRANSFERASE"/>
    <property type="match status" value="1"/>
</dbReference>
<keyword evidence="3" id="KW-0808">Transferase</keyword>
<dbReference type="RefSeq" id="WP_013874943.1">
    <property type="nucleotide sequence ID" value="NC_015656.1"/>
</dbReference>
<dbReference type="InterPro" id="IPR013216">
    <property type="entry name" value="Methyltransf_11"/>
</dbReference>
<feature type="region of interest" description="Disordered" evidence="1">
    <location>
        <begin position="1"/>
        <end position="32"/>
    </location>
</feature>
<reference evidence="3 4" key="1">
    <citation type="submission" date="2011-05" db="EMBL/GenBank/DDBJ databases">
        <title>Complete sequence of chromosome of Frankia symbiont of Datisca glomerata.</title>
        <authorList>
            <consortium name="US DOE Joint Genome Institute"/>
            <person name="Lucas S."/>
            <person name="Han J."/>
            <person name="Lapidus A."/>
            <person name="Cheng J.-F."/>
            <person name="Goodwin L."/>
            <person name="Pitluck S."/>
            <person name="Peters L."/>
            <person name="Mikhailova N."/>
            <person name="Chertkov O."/>
            <person name="Teshima H."/>
            <person name="Han C."/>
            <person name="Tapia R."/>
            <person name="Land M."/>
            <person name="Hauser L."/>
            <person name="Kyrpides N."/>
            <person name="Ivanova N."/>
            <person name="Pagani I."/>
            <person name="Berry A."/>
            <person name="Pawlowski K."/>
            <person name="Persson T."/>
            <person name="Vanden Heuvel B."/>
            <person name="Benson D."/>
            <person name="Woyke T."/>
        </authorList>
    </citation>
    <scope>NUCLEOTIDE SEQUENCE [LARGE SCALE GENOMIC DNA]</scope>
    <source>
        <strain evidence="4">4085684</strain>
    </source>
</reference>
<dbReference type="InterPro" id="IPR029063">
    <property type="entry name" value="SAM-dependent_MTases_sf"/>
</dbReference>
<keyword evidence="4" id="KW-1185">Reference proteome</keyword>
<dbReference type="KEGG" id="fsy:FsymDg_3787"/>
<dbReference type="GO" id="GO:0032259">
    <property type="term" value="P:methylation"/>
    <property type="evidence" value="ECO:0007669"/>
    <property type="project" value="UniProtKB-KW"/>
</dbReference>
<name>F8B542_9ACTN</name>
<feature type="domain" description="Methyltransferase type 11" evidence="2">
    <location>
        <begin position="80"/>
        <end position="170"/>
    </location>
</feature>
<gene>
    <name evidence="3" type="ordered locus">FsymDg_3787</name>
</gene>
<dbReference type="Gene3D" id="3.40.50.150">
    <property type="entry name" value="Vaccinia Virus protein VP39"/>
    <property type="match status" value="1"/>
</dbReference>
<sequence length="284" mass="31265">MVRHEAATTPRHTTGPRNIAEPRHTAGATPTSDDHNTLLAWAVFGERTVPGVWFERYWFKRHEAAYAAFAPFTTGAVVVEAGCGEGYGAAMLARSASQVVAVDADADVVEHVRRAYPATTPVRADLQRLPFADATAEVVANLQVIEHLNDQEAFLAECARVLRPAGTLVLTTPNRLTFSPGLDAPANPYHTRELAPDELVSLLEEHFVVTRLWGVWHAPRLRAWERRNGAIVDAQLARPYPQWSAALAERVRRTAIDDFALHPDTADTPITACLDLAVVAYRRP</sequence>
<evidence type="ECO:0000313" key="4">
    <source>
        <dbReference type="Proteomes" id="UP000001549"/>
    </source>
</evidence>
<dbReference type="EMBL" id="CP002801">
    <property type="protein sequence ID" value="AEH11064.1"/>
    <property type="molecule type" value="Genomic_DNA"/>
</dbReference>
<protein>
    <submittedName>
        <fullName evidence="3">Methyltransferase type 11</fullName>
    </submittedName>
</protein>
<evidence type="ECO:0000313" key="3">
    <source>
        <dbReference type="EMBL" id="AEH11064.1"/>
    </source>
</evidence>
<dbReference type="Proteomes" id="UP000001549">
    <property type="component" value="Chromosome"/>
</dbReference>
<accession>F8B542</accession>
<dbReference type="AlphaFoldDB" id="F8B542"/>
<dbReference type="HOGENOM" id="CLU_1077241_0_0_11"/>
<dbReference type="eggNOG" id="COG2227">
    <property type="taxonomic scope" value="Bacteria"/>
</dbReference>